<dbReference type="GeneID" id="111310916"/>
<dbReference type="AlphaFoldDB" id="A0A6P6AMI4"/>
<dbReference type="PANTHER" id="PTHR34122">
    <property type="entry name" value="EXPRESSED PROTEIN-RELATED"/>
    <property type="match status" value="1"/>
</dbReference>
<dbReference type="PANTHER" id="PTHR34122:SF1">
    <property type="entry name" value="EXPRESSED PROTEIN"/>
    <property type="match status" value="1"/>
</dbReference>
<dbReference type="PROSITE" id="PS51667">
    <property type="entry name" value="WRC"/>
    <property type="match status" value="1"/>
</dbReference>
<evidence type="ECO:0000256" key="3">
    <source>
        <dbReference type="SAM" id="MobiDB-lite"/>
    </source>
</evidence>
<evidence type="ECO:0000259" key="4">
    <source>
        <dbReference type="PROSITE" id="PS51667"/>
    </source>
</evidence>
<dbReference type="InterPro" id="IPR014977">
    <property type="entry name" value="WRC_dom"/>
</dbReference>
<keyword evidence="1" id="KW-0539">Nucleus</keyword>
<dbReference type="RefSeq" id="XP_022766023.1">
    <property type="nucleotide sequence ID" value="XM_022910288.1"/>
</dbReference>
<dbReference type="KEGG" id="dzi:111310916"/>
<dbReference type="Pfam" id="PF08879">
    <property type="entry name" value="WRC"/>
    <property type="match status" value="1"/>
</dbReference>
<organism evidence="5 6">
    <name type="scientific">Durio zibethinus</name>
    <name type="common">Durian</name>
    <dbReference type="NCBI Taxonomy" id="66656"/>
    <lineage>
        <taxon>Eukaryota</taxon>
        <taxon>Viridiplantae</taxon>
        <taxon>Streptophyta</taxon>
        <taxon>Embryophyta</taxon>
        <taxon>Tracheophyta</taxon>
        <taxon>Spermatophyta</taxon>
        <taxon>Magnoliopsida</taxon>
        <taxon>eudicotyledons</taxon>
        <taxon>Gunneridae</taxon>
        <taxon>Pentapetalae</taxon>
        <taxon>rosids</taxon>
        <taxon>malvids</taxon>
        <taxon>Malvales</taxon>
        <taxon>Malvaceae</taxon>
        <taxon>Helicteroideae</taxon>
        <taxon>Durio</taxon>
    </lineage>
</organism>
<feature type="region of interest" description="Disordered" evidence="3">
    <location>
        <begin position="267"/>
        <end position="340"/>
    </location>
</feature>
<gene>
    <name evidence="6" type="primary">LOC111310916</name>
</gene>
<feature type="compositionally biased region" description="Polar residues" evidence="3">
    <location>
        <begin position="300"/>
        <end position="313"/>
    </location>
</feature>
<reference evidence="6" key="1">
    <citation type="submission" date="2025-08" db="UniProtKB">
        <authorList>
            <consortium name="RefSeq"/>
        </authorList>
    </citation>
    <scope>IDENTIFICATION</scope>
    <source>
        <tissue evidence="6">Fruit stalk</tissue>
    </source>
</reference>
<feature type="compositionally biased region" description="Low complexity" evidence="3">
    <location>
        <begin position="270"/>
        <end position="285"/>
    </location>
</feature>
<evidence type="ECO:0000256" key="2">
    <source>
        <dbReference type="PROSITE-ProRule" id="PRU01002"/>
    </source>
</evidence>
<accession>A0A6P6AMI4</accession>
<feature type="region of interest" description="Disordered" evidence="3">
    <location>
        <begin position="1"/>
        <end position="144"/>
    </location>
</feature>
<evidence type="ECO:0000313" key="5">
    <source>
        <dbReference type="Proteomes" id="UP000515121"/>
    </source>
</evidence>
<evidence type="ECO:0000256" key="1">
    <source>
        <dbReference type="ARBA" id="ARBA00023242"/>
    </source>
</evidence>
<dbReference type="Proteomes" id="UP000515121">
    <property type="component" value="Unplaced"/>
</dbReference>
<feature type="compositionally biased region" description="Polar residues" evidence="3">
    <location>
        <begin position="123"/>
        <end position="134"/>
    </location>
</feature>
<feature type="region of interest" description="Disordered" evidence="3">
    <location>
        <begin position="205"/>
        <end position="236"/>
    </location>
</feature>
<comment type="caution">
    <text evidence="2">Lacks conserved residue(s) required for the propagation of feature annotation.</text>
</comment>
<dbReference type="OrthoDB" id="686202at2759"/>
<keyword evidence="5" id="KW-1185">Reference proteome</keyword>
<feature type="compositionally biased region" description="Basic and acidic residues" evidence="3">
    <location>
        <begin position="286"/>
        <end position="299"/>
    </location>
</feature>
<name>A0A6P6AMI4_DURZI</name>
<feature type="domain" description="WRC" evidence="4">
    <location>
        <begin position="232"/>
        <end position="276"/>
    </location>
</feature>
<evidence type="ECO:0000313" key="6">
    <source>
        <dbReference type="RefSeq" id="XP_022766023.1"/>
    </source>
</evidence>
<proteinExistence type="predicted"/>
<protein>
    <submittedName>
        <fullName evidence="6">Uncharacterized protein LOC111310916 isoform X1</fullName>
    </submittedName>
</protein>
<sequence length="371" mass="40867">MRIRKRQVPLPFSSISPVSPPSDPNFNRSPVVQLPLQQHPPLPAPWFDPQSPSDDPNHPIGQHPPAQGRDLSAFHGTTTTTHGQELKKKEDYLVLQQGGGGGEGEKSNYTRKKSVTGAELGTGSLSPPTSSHQAGGSWGEGEKAFPLKKRRGSFERRGNDDDKIMEKDTHKKVMINTNKMKTKMNKKFVQPQNDNEQEEIKEIKDSASTTTGDNNNNNNPSSAKKRGRGGALMEGSRCSRVNGRGWRCCQQTLVGYSLCEHHLGKGRLRSMTSVRSRSLASSNAAAKEEPPNNNDHHDQPLSNCSSPFQQAKQTQRELLGESGENENEDQEDQKPLMMTKKRVKLGMVKARSISSLLGQNDNAFAVADDNN</sequence>